<name>A0A067PPK2_9AGAM</name>
<dbReference type="PANTHER" id="PTHR12112">
    <property type="entry name" value="BNIP - RELATED"/>
    <property type="match status" value="1"/>
</dbReference>
<evidence type="ECO:0000256" key="3">
    <source>
        <dbReference type="ARBA" id="ARBA00022801"/>
    </source>
</evidence>
<evidence type="ECO:0000313" key="7">
    <source>
        <dbReference type="EMBL" id="KDQ56733.1"/>
    </source>
</evidence>
<dbReference type="STRING" id="933084.A0A067PPK2"/>
<organism evidence="7 8">
    <name type="scientific">Jaapia argillacea MUCL 33604</name>
    <dbReference type="NCBI Taxonomy" id="933084"/>
    <lineage>
        <taxon>Eukaryota</taxon>
        <taxon>Fungi</taxon>
        <taxon>Dikarya</taxon>
        <taxon>Basidiomycota</taxon>
        <taxon>Agaricomycotina</taxon>
        <taxon>Agaricomycetes</taxon>
        <taxon>Agaricomycetidae</taxon>
        <taxon>Jaapiales</taxon>
        <taxon>Jaapiaceae</taxon>
        <taxon>Jaapia</taxon>
    </lineage>
</organism>
<evidence type="ECO:0000256" key="1">
    <source>
        <dbReference type="ARBA" id="ARBA00001936"/>
    </source>
</evidence>
<evidence type="ECO:0000256" key="5">
    <source>
        <dbReference type="SAM" id="MobiDB-lite"/>
    </source>
</evidence>
<evidence type="ECO:0000259" key="6">
    <source>
        <dbReference type="SMART" id="SM01131"/>
    </source>
</evidence>
<gene>
    <name evidence="7" type="ORF">JAAARDRAFT_59002</name>
</gene>
<feature type="region of interest" description="Disordered" evidence="5">
    <location>
        <begin position="1"/>
        <end position="45"/>
    </location>
</feature>
<dbReference type="GO" id="GO:0005737">
    <property type="term" value="C:cytoplasm"/>
    <property type="evidence" value="ECO:0007669"/>
    <property type="project" value="InterPro"/>
</dbReference>
<dbReference type="HOGENOM" id="CLU_019358_1_1_1"/>
<dbReference type="InterPro" id="IPR001667">
    <property type="entry name" value="DDH_dom"/>
</dbReference>
<dbReference type="Gene3D" id="3.10.310.20">
    <property type="entry name" value="DHHA2 domain"/>
    <property type="match status" value="1"/>
</dbReference>
<keyword evidence="2" id="KW-0479">Metal-binding</keyword>
<feature type="domain" description="DHHA2" evidence="6">
    <location>
        <begin position="288"/>
        <end position="463"/>
    </location>
</feature>
<keyword evidence="8" id="KW-1185">Reference proteome</keyword>
<dbReference type="Pfam" id="PF01368">
    <property type="entry name" value="DHH"/>
    <property type="match status" value="1"/>
</dbReference>
<dbReference type="InParanoid" id="A0A067PPK2"/>
<dbReference type="SMART" id="SM01131">
    <property type="entry name" value="DHHA2"/>
    <property type="match status" value="1"/>
</dbReference>
<dbReference type="PANTHER" id="PTHR12112:SF39">
    <property type="entry name" value="EG:152A3.5 PROTEIN (FBGN0003116_PN PROTEIN)"/>
    <property type="match status" value="1"/>
</dbReference>
<dbReference type="GO" id="GO:0046872">
    <property type="term" value="F:metal ion binding"/>
    <property type="evidence" value="ECO:0007669"/>
    <property type="project" value="UniProtKB-KW"/>
</dbReference>
<dbReference type="InterPro" id="IPR004097">
    <property type="entry name" value="DHHA2"/>
</dbReference>
<evidence type="ECO:0000256" key="4">
    <source>
        <dbReference type="ARBA" id="ARBA00023211"/>
    </source>
</evidence>
<feature type="compositionally biased region" description="Low complexity" evidence="5">
    <location>
        <begin position="1"/>
        <end position="30"/>
    </location>
</feature>
<keyword evidence="4" id="KW-0464">Manganese</keyword>
<dbReference type="Proteomes" id="UP000027265">
    <property type="component" value="Unassembled WGS sequence"/>
</dbReference>
<dbReference type="GO" id="GO:0004309">
    <property type="term" value="F:exopolyphosphatase activity"/>
    <property type="evidence" value="ECO:0007669"/>
    <property type="project" value="TreeGrafter"/>
</dbReference>
<dbReference type="AlphaFoldDB" id="A0A067PPK2"/>
<sequence>MKRILSFRSSQSRSAQKASAAAPANGSKAAEVVPEETDKPADPLSTFLEQTRTRYLEAVKEGTAGEWTVVMGNEAGDLDTIASSIAYAWLRSQLTKSTQIVPFQQTRRADFRLREENLYALSLAKIDTSVGSLLCRDDVTTTAPFPSHKFCLVDHNRISDVFTESNPEAQVVAVIDHHDDEGLYKDTANPRVVEVPTGSCTSLVSRLFSQASGVEIPAELATLLMCGILIDTGGLKVGGKAEEADRQSAAWLAPRSTLASSLQPIQGSQINTGPPPPLQDVAAIKDLTNTLQTKKADVSHLSTTDLLKRDYKEYTLTPSWATSENILVGLSSVPVGCTSWIQNDKDFWADCEKWMADRGLAALGILTSFRGEPKKNRFKTSKGKHKREQLWVVNVEGVGAELATRLWKGLEGSKDLKAKRKSFKKLGGKDEGNFTSTKVARLYKQGNVEANRKVTAPLVRTIVEGEGKAVPSNGVES</sequence>
<dbReference type="FunCoup" id="A0A067PPK2">
    <property type="interactions" value="237"/>
</dbReference>
<dbReference type="InterPro" id="IPR038763">
    <property type="entry name" value="DHH_sf"/>
</dbReference>
<keyword evidence="3" id="KW-0378">Hydrolase</keyword>
<evidence type="ECO:0000313" key="8">
    <source>
        <dbReference type="Proteomes" id="UP000027265"/>
    </source>
</evidence>
<dbReference type="OrthoDB" id="374045at2759"/>
<dbReference type="InterPro" id="IPR038222">
    <property type="entry name" value="DHHA2_dom_sf"/>
</dbReference>
<protein>
    <recommendedName>
        <fullName evidence="6">DHHA2 domain-containing protein</fullName>
    </recommendedName>
</protein>
<dbReference type="SUPFAM" id="SSF64182">
    <property type="entry name" value="DHH phosphoesterases"/>
    <property type="match status" value="1"/>
</dbReference>
<comment type="cofactor">
    <cofactor evidence="1">
        <name>Mn(2+)</name>
        <dbReference type="ChEBI" id="CHEBI:29035"/>
    </cofactor>
</comment>
<proteinExistence type="predicted"/>
<dbReference type="EMBL" id="KL197721">
    <property type="protein sequence ID" value="KDQ56733.1"/>
    <property type="molecule type" value="Genomic_DNA"/>
</dbReference>
<reference evidence="8" key="1">
    <citation type="journal article" date="2014" name="Proc. Natl. Acad. Sci. U.S.A.">
        <title>Extensive sampling of basidiomycete genomes demonstrates inadequacy of the white-rot/brown-rot paradigm for wood decay fungi.</title>
        <authorList>
            <person name="Riley R."/>
            <person name="Salamov A.A."/>
            <person name="Brown D.W."/>
            <person name="Nagy L.G."/>
            <person name="Floudas D."/>
            <person name="Held B.W."/>
            <person name="Levasseur A."/>
            <person name="Lombard V."/>
            <person name="Morin E."/>
            <person name="Otillar R."/>
            <person name="Lindquist E.A."/>
            <person name="Sun H."/>
            <person name="LaButti K.M."/>
            <person name="Schmutz J."/>
            <person name="Jabbour D."/>
            <person name="Luo H."/>
            <person name="Baker S.E."/>
            <person name="Pisabarro A.G."/>
            <person name="Walton J.D."/>
            <person name="Blanchette R.A."/>
            <person name="Henrissat B."/>
            <person name="Martin F."/>
            <person name="Cullen D."/>
            <person name="Hibbett D.S."/>
            <person name="Grigoriev I.V."/>
        </authorList>
    </citation>
    <scope>NUCLEOTIDE SEQUENCE [LARGE SCALE GENOMIC DNA]</scope>
    <source>
        <strain evidence="8">MUCL 33604</strain>
    </source>
</reference>
<dbReference type="Pfam" id="PF02833">
    <property type="entry name" value="DHHA2"/>
    <property type="match status" value="1"/>
</dbReference>
<dbReference type="Gene3D" id="3.90.1640.10">
    <property type="entry name" value="inorganic pyrophosphatase (n-terminal core)"/>
    <property type="match status" value="1"/>
</dbReference>
<evidence type="ECO:0000256" key="2">
    <source>
        <dbReference type="ARBA" id="ARBA00022723"/>
    </source>
</evidence>
<accession>A0A067PPK2</accession>